<dbReference type="GO" id="GO:0043565">
    <property type="term" value="F:sequence-specific DNA binding"/>
    <property type="evidence" value="ECO:0007669"/>
    <property type="project" value="InterPro"/>
</dbReference>
<comment type="similarity">
    <text evidence="10">Belongs to the nuclear hormone receptor family.</text>
</comment>
<dbReference type="Gene3D" id="3.30.50.10">
    <property type="entry name" value="Erythroid Transcription Factor GATA-1, subunit A"/>
    <property type="match status" value="1"/>
</dbReference>
<dbReference type="Proteomes" id="UP000291343">
    <property type="component" value="Unassembled WGS sequence"/>
</dbReference>
<evidence type="ECO:0000256" key="7">
    <source>
        <dbReference type="ARBA" id="ARBA00023163"/>
    </source>
</evidence>
<protein>
    <submittedName>
        <fullName evidence="13">Uncharacterized protein</fullName>
    </submittedName>
</protein>
<evidence type="ECO:0000259" key="11">
    <source>
        <dbReference type="PROSITE" id="PS51030"/>
    </source>
</evidence>
<dbReference type="FunFam" id="3.30.50.10:FF:000019">
    <property type="entry name" value="Nuclear receptor subfamily 2 group E member"/>
    <property type="match status" value="1"/>
</dbReference>
<dbReference type="GO" id="GO:0003700">
    <property type="term" value="F:DNA-binding transcription factor activity"/>
    <property type="evidence" value="ECO:0007669"/>
    <property type="project" value="InterPro"/>
</dbReference>
<reference evidence="13 14" key="1">
    <citation type="journal article" date="2017" name="Gigascience">
        <title>Genome sequence of the small brown planthopper, Laodelphax striatellus.</title>
        <authorList>
            <person name="Zhu J."/>
            <person name="Jiang F."/>
            <person name="Wang X."/>
            <person name="Yang P."/>
            <person name="Bao Y."/>
            <person name="Zhao W."/>
            <person name="Wang W."/>
            <person name="Lu H."/>
            <person name="Wang Q."/>
            <person name="Cui N."/>
            <person name="Li J."/>
            <person name="Chen X."/>
            <person name="Luo L."/>
            <person name="Yu J."/>
            <person name="Kang L."/>
            <person name="Cui F."/>
        </authorList>
    </citation>
    <scope>NUCLEOTIDE SEQUENCE [LARGE SCALE GENOMIC DNA]</scope>
    <source>
        <strain evidence="13">Lst14</strain>
    </source>
</reference>
<gene>
    <name evidence="13" type="ORF">LSTR_LSTR001615</name>
</gene>
<dbReference type="PANTHER" id="PTHR24083">
    <property type="entry name" value="NUCLEAR HORMONE RECEPTOR"/>
    <property type="match status" value="1"/>
</dbReference>
<keyword evidence="5 10" id="KW-0805">Transcription regulation</keyword>
<keyword evidence="2 10" id="KW-0479">Metal-binding</keyword>
<dbReference type="STRING" id="195883.A0A482XBY8"/>
<dbReference type="FunCoup" id="A0A482XBY8">
    <property type="interactions" value="66"/>
</dbReference>
<evidence type="ECO:0000256" key="2">
    <source>
        <dbReference type="ARBA" id="ARBA00022723"/>
    </source>
</evidence>
<dbReference type="InterPro" id="IPR013088">
    <property type="entry name" value="Znf_NHR/GATA"/>
</dbReference>
<dbReference type="Pfam" id="PF00104">
    <property type="entry name" value="Hormone_recep"/>
    <property type="match status" value="1"/>
</dbReference>
<keyword evidence="6 10" id="KW-0238">DNA-binding</keyword>
<dbReference type="InterPro" id="IPR001628">
    <property type="entry name" value="Znf_hrmn_rcpt"/>
</dbReference>
<dbReference type="SMART" id="SM00430">
    <property type="entry name" value="HOLI"/>
    <property type="match status" value="1"/>
</dbReference>
<dbReference type="InterPro" id="IPR000536">
    <property type="entry name" value="Nucl_hrmn_rcpt_lig-bd"/>
</dbReference>
<dbReference type="PRINTS" id="PR00398">
    <property type="entry name" value="STRDHORMONER"/>
</dbReference>
<dbReference type="InParanoid" id="A0A482XBY8"/>
<dbReference type="SMART" id="SM00399">
    <property type="entry name" value="ZnF_C4"/>
    <property type="match status" value="1"/>
</dbReference>
<dbReference type="GO" id="GO:0032502">
    <property type="term" value="P:developmental process"/>
    <property type="evidence" value="ECO:0007669"/>
    <property type="project" value="UniProtKB-ARBA"/>
</dbReference>
<dbReference type="AlphaFoldDB" id="A0A482XBY8"/>
<name>A0A482XBY8_LAOST</name>
<keyword evidence="4 10" id="KW-0862">Zinc</keyword>
<dbReference type="SUPFAM" id="SSF48508">
    <property type="entry name" value="Nuclear receptor ligand-binding domain"/>
    <property type="match status" value="1"/>
</dbReference>
<dbReference type="SMR" id="A0A482XBY8"/>
<keyword evidence="7 10" id="KW-0804">Transcription</keyword>
<feature type="domain" description="Nuclear receptor" evidence="11">
    <location>
        <begin position="160"/>
        <end position="237"/>
    </location>
</feature>
<evidence type="ECO:0000256" key="6">
    <source>
        <dbReference type="ARBA" id="ARBA00023125"/>
    </source>
</evidence>
<evidence type="ECO:0000256" key="4">
    <source>
        <dbReference type="ARBA" id="ARBA00022833"/>
    </source>
</evidence>
<dbReference type="CDD" id="cd06950">
    <property type="entry name" value="NR_LBD_Tlx_PNR_like"/>
    <property type="match status" value="1"/>
</dbReference>
<feature type="domain" description="NR LBD" evidence="12">
    <location>
        <begin position="260"/>
        <end position="513"/>
    </location>
</feature>
<keyword evidence="8 10" id="KW-0675">Receptor</keyword>
<dbReference type="Gene3D" id="1.10.565.10">
    <property type="entry name" value="Retinoid X Receptor"/>
    <property type="match status" value="1"/>
</dbReference>
<comment type="subcellular location">
    <subcellularLocation>
        <location evidence="1 10">Nucleus</location>
    </subcellularLocation>
</comment>
<dbReference type="OrthoDB" id="10045640at2759"/>
<proteinExistence type="inferred from homology"/>
<comment type="caution">
    <text evidence="13">The sequence shown here is derived from an EMBL/GenBank/DDBJ whole genome shotgun (WGS) entry which is preliminary data.</text>
</comment>
<dbReference type="PRINTS" id="PR00047">
    <property type="entry name" value="STROIDFINGER"/>
</dbReference>
<evidence type="ECO:0000259" key="12">
    <source>
        <dbReference type="PROSITE" id="PS51843"/>
    </source>
</evidence>
<dbReference type="FunFam" id="1.10.565.10:FF:000011">
    <property type="entry name" value="Nuclear receptor subfamily 5, group A, member 2"/>
    <property type="match status" value="1"/>
</dbReference>
<sequence length="515" mass="57247">MEPPCQGSSGASQIEADVNIMVFGDVKVHNEVLTRVLCSVMYSDHAGSLFLAWQHFSVATNGLLPHLHIQLPYLKALASGGPFTSVIAVTLCCYLRNGMSTRGCNGLSTINDFIEWRSTPPNDVYPNWEYHDIPTVDPSFYRKSHKTRAGSSSCGRILYDIPCKVCQDHSSGKHYGIFACDGCAGFFKRSIRRNRQYVCKAKCEGSCLVDKAHRNQCRACRLRKCVEAGMNKYSVQHERGPRNSTLRRQMALFLKEGEVSSPAPILDLAMPKVAGEPLPRPPPPPHLPPPPFVPVPPHATKVPFFMGASTLPLTIDSEEVICESAARLLFMNVKWAKHVPAFTSLPLDDQLILLEQSWRELFVLGAAQFLPPFSLNPLLNGVDPSTAKGARVLQEVASFQESLAKLRSLAPDQHEYACLRAIVLFKTGLEGTDSDKRLHEASTVAALQDHTQLMLNKYISTAHQSQPFRFGKLLLLLPALRAVSNSTIEELFFRRTIGHIPIQRIICDMYKTNDL</sequence>
<dbReference type="GO" id="GO:0005634">
    <property type="term" value="C:nucleus"/>
    <property type="evidence" value="ECO:0007669"/>
    <property type="project" value="UniProtKB-SubCell"/>
</dbReference>
<evidence type="ECO:0000256" key="9">
    <source>
        <dbReference type="ARBA" id="ARBA00023242"/>
    </source>
</evidence>
<evidence type="ECO:0000313" key="13">
    <source>
        <dbReference type="EMBL" id="RZF43354.1"/>
    </source>
</evidence>
<dbReference type="PROSITE" id="PS51030">
    <property type="entry name" value="NUCLEAR_REC_DBD_2"/>
    <property type="match status" value="1"/>
</dbReference>
<evidence type="ECO:0000256" key="8">
    <source>
        <dbReference type="ARBA" id="ARBA00023170"/>
    </source>
</evidence>
<evidence type="ECO:0000313" key="14">
    <source>
        <dbReference type="Proteomes" id="UP000291343"/>
    </source>
</evidence>
<evidence type="ECO:0000256" key="5">
    <source>
        <dbReference type="ARBA" id="ARBA00023015"/>
    </source>
</evidence>
<evidence type="ECO:0000256" key="1">
    <source>
        <dbReference type="ARBA" id="ARBA00004123"/>
    </source>
</evidence>
<keyword evidence="14" id="KW-1185">Reference proteome</keyword>
<dbReference type="Pfam" id="PF00105">
    <property type="entry name" value="zf-C4"/>
    <property type="match status" value="1"/>
</dbReference>
<dbReference type="PROSITE" id="PS51843">
    <property type="entry name" value="NR_LBD"/>
    <property type="match status" value="1"/>
</dbReference>
<dbReference type="InterPro" id="IPR001723">
    <property type="entry name" value="Nuclear_hrmn_rcpt"/>
</dbReference>
<keyword evidence="3 10" id="KW-0863">Zinc-finger</keyword>
<accession>A0A482XBY8</accession>
<dbReference type="InterPro" id="IPR050274">
    <property type="entry name" value="Nuclear_hormone_rcpt_NR2"/>
</dbReference>
<dbReference type="PROSITE" id="PS00031">
    <property type="entry name" value="NUCLEAR_REC_DBD_1"/>
    <property type="match status" value="1"/>
</dbReference>
<organism evidence="13 14">
    <name type="scientific">Laodelphax striatellus</name>
    <name type="common">Small brown planthopper</name>
    <name type="synonym">Delphax striatella</name>
    <dbReference type="NCBI Taxonomy" id="195883"/>
    <lineage>
        <taxon>Eukaryota</taxon>
        <taxon>Metazoa</taxon>
        <taxon>Ecdysozoa</taxon>
        <taxon>Arthropoda</taxon>
        <taxon>Hexapoda</taxon>
        <taxon>Insecta</taxon>
        <taxon>Pterygota</taxon>
        <taxon>Neoptera</taxon>
        <taxon>Paraneoptera</taxon>
        <taxon>Hemiptera</taxon>
        <taxon>Auchenorrhyncha</taxon>
        <taxon>Fulgoroidea</taxon>
        <taxon>Delphacidae</taxon>
        <taxon>Criomorphinae</taxon>
        <taxon>Laodelphax</taxon>
    </lineage>
</organism>
<dbReference type="SUPFAM" id="SSF57716">
    <property type="entry name" value="Glucocorticoid receptor-like (DNA-binding domain)"/>
    <property type="match status" value="1"/>
</dbReference>
<evidence type="ECO:0000256" key="3">
    <source>
        <dbReference type="ARBA" id="ARBA00022771"/>
    </source>
</evidence>
<keyword evidence="9 10" id="KW-0539">Nucleus</keyword>
<dbReference type="InterPro" id="IPR035500">
    <property type="entry name" value="NHR-like_dom_sf"/>
</dbReference>
<dbReference type="EMBL" id="QKKF02012754">
    <property type="protein sequence ID" value="RZF43354.1"/>
    <property type="molecule type" value="Genomic_DNA"/>
</dbReference>
<evidence type="ECO:0000256" key="10">
    <source>
        <dbReference type="RuleBase" id="RU004334"/>
    </source>
</evidence>
<dbReference type="GO" id="GO:0000122">
    <property type="term" value="P:negative regulation of transcription by RNA polymerase II"/>
    <property type="evidence" value="ECO:0007669"/>
    <property type="project" value="UniProtKB-ARBA"/>
</dbReference>
<dbReference type="GO" id="GO:0008270">
    <property type="term" value="F:zinc ion binding"/>
    <property type="evidence" value="ECO:0007669"/>
    <property type="project" value="UniProtKB-KW"/>
</dbReference>